<dbReference type="PANTHER" id="PTHR11733:SF241">
    <property type="entry name" value="GH26575P-RELATED"/>
    <property type="match status" value="1"/>
</dbReference>
<dbReference type="Gene3D" id="1.10.1380.10">
    <property type="entry name" value="Neutral endopeptidase , domain2"/>
    <property type="match status" value="1"/>
</dbReference>
<dbReference type="Proteomes" id="UP000821866">
    <property type="component" value="Chromosome 8"/>
</dbReference>
<name>A0A9J6DC32_RHIMP</name>
<dbReference type="InterPro" id="IPR000718">
    <property type="entry name" value="Peptidase_M13"/>
</dbReference>
<dbReference type="GO" id="GO:0005886">
    <property type="term" value="C:plasma membrane"/>
    <property type="evidence" value="ECO:0007669"/>
    <property type="project" value="TreeGrafter"/>
</dbReference>
<proteinExistence type="inferred from homology"/>
<dbReference type="AlphaFoldDB" id="A0A9J6DC32"/>
<dbReference type="Pfam" id="PF05649">
    <property type="entry name" value="Peptidase_M13_N"/>
    <property type="match status" value="1"/>
</dbReference>
<accession>A0A9J6DC32</accession>
<dbReference type="PANTHER" id="PTHR11733">
    <property type="entry name" value="ZINC METALLOPROTEASE FAMILY M13 NEPRILYSIN-RELATED"/>
    <property type="match status" value="1"/>
</dbReference>
<reference evidence="3" key="1">
    <citation type="journal article" date="2020" name="Cell">
        <title>Large-Scale Comparative Analyses of Tick Genomes Elucidate Their Genetic Diversity and Vector Capacities.</title>
        <authorList>
            <consortium name="Tick Genome and Microbiome Consortium (TIGMIC)"/>
            <person name="Jia N."/>
            <person name="Wang J."/>
            <person name="Shi W."/>
            <person name="Du L."/>
            <person name="Sun Y."/>
            <person name="Zhan W."/>
            <person name="Jiang J.F."/>
            <person name="Wang Q."/>
            <person name="Zhang B."/>
            <person name="Ji P."/>
            <person name="Bell-Sakyi L."/>
            <person name="Cui X.M."/>
            <person name="Yuan T.T."/>
            <person name="Jiang B.G."/>
            <person name="Yang W.F."/>
            <person name="Lam T.T."/>
            <person name="Chang Q.C."/>
            <person name="Ding S.J."/>
            <person name="Wang X.J."/>
            <person name="Zhu J.G."/>
            <person name="Ruan X.D."/>
            <person name="Zhao L."/>
            <person name="Wei J.T."/>
            <person name="Ye R.Z."/>
            <person name="Que T.C."/>
            <person name="Du C.H."/>
            <person name="Zhou Y.H."/>
            <person name="Cheng J.X."/>
            <person name="Dai P.F."/>
            <person name="Guo W.B."/>
            <person name="Han X.H."/>
            <person name="Huang E.J."/>
            <person name="Li L.F."/>
            <person name="Wei W."/>
            <person name="Gao Y.C."/>
            <person name="Liu J.Z."/>
            <person name="Shao H.Z."/>
            <person name="Wang X."/>
            <person name="Wang C.C."/>
            <person name="Yang T.C."/>
            <person name="Huo Q.B."/>
            <person name="Li W."/>
            <person name="Chen H.Y."/>
            <person name="Chen S.E."/>
            <person name="Zhou L.G."/>
            <person name="Ni X.B."/>
            <person name="Tian J.H."/>
            <person name="Sheng Y."/>
            <person name="Liu T."/>
            <person name="Pan Y.S."/>
            <person name="Xia L.Y."/>
            <person name="Li J."/>
            <person name="Zhao F."/>
            <person name="Cao W.C."/>
        </authorList>
    </citation>
    <scope>NUCLEOTIDE SEQUENCE</scope>
    <source>
        <strain evidence="3">Rmic-2018</strain>
    </source>
</reference>
<evidence type="ECO:0000313" key="4">
    <source>
        <dbReference type="Proteomes" id="UP000821866"/>
    </source>
</evidence>
<dbReference type="SUPFAM" id="SSF55486">
    <property type="entry name" value="Metalloproteases ('zincins'), catalytic domain"/>
    <property type="match status" value="2"/>
</dbReference>
<evidence type="ECO:0000313" key="3">
    <source>
        <dbReference type="EMBL" id="KAH8019647.1"/>
    </source>
</evidence>
<keyword evidence="4" id="KW-1185">Reference proteome</keyword>
<organism evidence="3 4">
    <name type="scientific">Rhipicephalus microplus</name>
    <name type="common">Cattle tick</name>
    <name type="synonym">Boophilus microplus</name>
    <dbReference type="NCBI Taxonomy" id="6941"/>
    <lineage>
        <taxon>Eukaryota</taxon>
        <taxon>Metazoa</taxon>
        <taxon>Ecdysozoa</taxon>
        <taxon>Arthropoda</taxon>
        <taxon>Chelicerata</taxon>
        <taxon>Arachnida</taxon>
        <taxon>Acari</taxon>
        <taxon>Parasitiformes</taxon>
        <taxon>Ixodida</taxon>
        <taxon>Ixodoidea</taxon>
        <taxon>Ixodidae</taxon>
        <taxon>Rhipicephalinae</taxon>
        <taxon>Rhipicephalus</taxon>
        <taxon>Boophilus</taxon>
    </lineage>
</organism>
<dbReference type="GO" id="GO:0004222">
    <property type="term" value="F:metalloendopeptidase activity"/>
    <property type="evidence" value="ECO:0007669"/>
    <property type="project" value="InterPro"/>
</dbReference>
<dbReference type="InterPro" id="IPR042089">
    <property type="entry name" value="Peptidase_M13_dom_2"/>
</dbReference>
<dbReference type="Gene3D" id="3.40.390.10">
    <property type="entry name" value="Collagenase (Catalytic Domain)"/>
    <property type="match status" value="2"/>
</dbReference>
<feature type="domain" description="Peptidase M13 N-terminal" evidence="2">
    <location>
        <begin position="19"/>
        <end position="159"/>
    </location>
</feature>
<comment type="similarity">
    <text evidence="1">Belongs to the peptidase M13 family.</text>
</comment>
<dbReference type="GO" id="GO:0016485">
    <property type="term" value="P:protein processing"/>
    <property type="evidence" value="ECO:0007669"/>
    <property type="project" value="TreeGrafter"/>
</dbReference>
<dbReference type="InterPro" id="IPR008753">
    <property type="entry name" value="Peptidase_M13_N"/>
</dbReference>
<sequence>MIGAAPGACWCPRPVSRTCENFYHFVCNLWKGRGETIKTNWTAAASDELNHQLEQSVHGVLQRSNSQENLATLKALFYKCMNTRQLDVDDWNPMLELLWLVSLKGFPFSSTPRNSTSLRKIAARVLKMTGAETLLSIKATSHPTKGDTGILSIGMPNMLAPKGSDEAQMLMTRVDSESSEGAVASRVWWPDMSSSFLALTQWCFQQYGVRKLGALELLQYTAAMKLVIDLFLVEKRLDVRFETFQTYSIYHLFFVYHALSFCEGSAADNSTESTLAALMTNVPLRNNQLFQKTLKCPVGSSMNPPTKCIL</sequence>
<dbReference type="EMBL" id="JABSTU010000010">
    <property type="protein sequence ID" value="KAH8019647.1"/>
    <property type="molecule type" value="Genomic_DNA"/>
</dbReference>
<gene>
    <name evidence="3" type="ORF">HPB51_020458</name>
</gene>
<reference evidence="3" key="2">
    <citation type="submission" date="2021-09" db="EMBL/GenBank/DDBJ databases">
        <authorList>
            <person name="Jia N."/>
            <person name="Wang J."/>
            <person name="Shi W."/>
            <person name="Du L."/>
            <person name="Sun Y."/>
            <person name="Zhan W."/>
            <person name="Jiang J."/>
            <person name="Wang Q."/>
            <person name="Zhang B."/>
            <person name="Ji P."/>
            <person name="Sakyi L.B."/>
            <person name="Cui X."/>
            <person name="Yuan T."/>
            <person name="Jiang B."/>
            <person name="Yang W."/>
            <person name="Lam T.T.-Y."/>
            <person name="Chang Q."/>
            <person name="Ding S."/>
            <person name="Wang X."/>
            <person name="Zhu J."/>
            <person name="Ruan X."/>
            <person name="Zhao L."/>
            <person name="Wei J."/>
            <person name="Que T."/>
            <person name="Du C."/>
            <person name="Cheng J."/>
            <person name="Dai P."/>
            <person name="Han X."/>
            <person name="Huang E."/>
            <person name="Gao Y."/>
            <person name="Liu J."/>
            <person name="Shao H."/>
            <person name="Ye R."/>
            <person name="Li L."/>
            <person name="Wei W."/>
            <person name="Wang X."/>
            <person name="Wang C."/>
            <person name="Huo Q."/>
            <person name="Li W."/>
            <person name="Guo W."/>
            <person name="Chen H."/>
            <person name="Chen S."/>
            <person name="Zhou L."/>
            <person name="Zhou L."/>
            <person name="Ni X."/>
            <person name="Tian J."/>
            <person name="Zhou Y."/>
            <person name="Sheng Y."/>
            <person name="Liu T."/>
            <person name="Pan Y."/>
            <person name="Xia L."/>
            <person name="Li J."/>
            <person name="Zhao F."/>
            <person name="Cao W."/>
        </authorList>
    </citation>
    <scope>NUCLEOTIDE SEQUENCE</scope>
    <source>
        <strain evidence="3">Rmic-2018</strain>
        <tissue evidence="3">Larvae</tissue>
    </source>
</reference>
<dbReference type="InterPro" id="IPR024079">
    <property type="entry name" value="MetalloPept_cat_dom_sf"/>
</dbReference>
<evidence type="ECO:0000256" key="1">
    <source>
        <dbReference type="ARBA" id="ARBA00007357"/>
    </source>
</evidence>
<dbReference type="PROSITE" id="PS51885">
    <property type="entry name" value="NEPRILYSIN"/>
    <property type="match status" value="1"/>
</dbReference>
<protein>
    <recommendedName>
        <fullName evidence="2">Peptidase M13 N-terminal domain-containing protein</fullName>
    </recommendedName>
</protein>
<evidence type="ECO:0000259" key="2">
    <source>
        <dbReference type="Pfam" id="PF05649"/>
    </source>
</evidence>
<comment type="caution">
    <text evidence="3">The sequence shown here is derived from an EMBL/GenBank/DDBJ whole genome shotgun (WGS) entry which is preliminary data.</text>
</comment>